<evidence type="ECO:0000313" key="2">
    <source>
        <dbReference type="Proteomes" id="UP001055879"/>
    </source>
</evidence>
<comment type="caution">
    <text evidence="1">The sequence shown here is derived from an EMBL/GenBank/DDBJ whole genome shotgun (WGS) entry which is preliminary data.</text>
</comment>
<reference evidence="1 2" key="2">
    <citation type="journal article" date="2022" name="Mol. Ecol. Resour.">
        <title>The genomes of chicory, endive, great burdock and yacon provide insights into Asteraceae paleo-polyploidization history and plant inulin production.</title>
        <authorList>
            <person name="Fan W."/>
            <person name="Wang S."/>
            <person name="Wang H."/>
            <person name="Wang A."/>
            <person name="Jiang F."/>
            <person name="Liu H."/>
            <person name="Zhao H."/>
            <person name="Xu D."/>
            <person name="Zhang Y."/>
        </authorList>
    </citation>
    <scope>NUCLEOTIDE SEQUENCE [LARGE SCALE GENOMIC DNA]</scope>
    <source>
        <strain evidence="2">cv. Niubang</strain>
    </source>
</reference>
<sequence>MSSGESVDSRHTSVTPSWNRIPGEDSPTSPSDNPSQGSFRERPLITPPPTRTEMDKRIQSIRKKKVELKNKLTYSEWDNDRTKRMLDNLQQAYHRRLEERDNLREQRDNLQEERDLLKLTLSQERKIAAQ</sequence>
<protein>
    <submittedName>
        <fullName evidence="1">Uncharacterized protein</fullName>
    </submittedName>
</protein>
<keyword evidence="2" id="KW-1185">Reference proteome</keyword>
<proteinExistence type="predicted"/>
<dbReference type="EMBL" id="CM042051">
    <property type="protein sequence ID" value="KAI3729133.1"/>
    <property type="molecule type" value="Genomic_DNA"/>
</dbReference>
<dbReference type="Proteomes" id="UP001055879">
    <property type="component" value="Linkage Group LG05"/>
</dbReference>
<evidence type="ECO:0000313" key="1">
    <source>
        <dbReference type="EMBL" id="KAI3729133.1"/>
    </source>
</evidence>
<gene>
    <name evidence="1" type="ORF">L6452_17783</name>
</gene>
<reference evidence="2" key="1">
    <citation type="journal article" date="2022" name="Mol. Ecol. Resour.">
        <title>The genomes of chicory, endive, great burdock and yacon provide insights into Asteraceae palaeo-polyploidization history and plant inulin production.</title>
        <authorList>
            <person name="Fan W."/>
            <person name="Wang S."/>
            <person name="Wang H."/>
            <person name="Wang A."/>
            <person name="Jiang F."/>
            <person name="Liu H."/>
            <person name="Zhao H."/>
            <person name="Xu D."/>
            <person name="Zhang Y."/>
        </authorList>
    </citation>
    <scope>NUCLEOTIDE SEQUENCE [LARGE SCALE GENOMIC DNA]</scope>
    <source>
        <strain evidence="2">cv. Niubang</strain>
    </source>
</reference>
<accession>A0ACB9C4H7</accession>
<name>A0ACB9C4H7_ARCLA</name>
<organism evidence="1 2">
    <name type="scientific">Arctium lappa</name>
    <name type="common">Greater burdock</name>
    <name type="synonym">Lappa major</name>
    <dbReference type="NCBI Taxonomy" id="4217"/>
    <lineage>
        <taxon>Eukaryota</taxon>
        <taxon>Viridiplantae</taxon>
        <taxon>Streptophyta</taxon>
        <taxon>Embryophyta</taxon>
        <taxon>Tracheophyta</taxon>
        <taxon>Spermatophyta</taxon>
        <taxon>Magnoliopsida</taxon>
        <taxon>eudicotyledons</taxon>
        <taxon>Gunneridae</taxon>
        <taxon>Pentapetalae</taxon>
        <taxon>asterids</taxon>
        <taxon>campanulids</taxon>
        <taxon>Asterales</taxon>
        <taxon>Asteraceae</taxon>
        <taxon>Carduoideae</taxon>
        <taxon>Cardueae</taxon>
        <taxon>Arctiinae</taxon>
        <taxon>Arctium</taxon>
    </lineage>
</organism>